<evidence type="ECO:0000313" key="2">
    <source>
        <dbReference type="Proteomes" id="UP001196413"/>
    </source>
</evidence>
<comment type="caution">
    <text evidence="1">The sequence shown here is derived from an EMBL/GenBank/DDBJ whole genome shotgun (WGS) entry which is preliminary data.</text>
</comment>
<dbReference type="SUPFAM" id="SSF56112">
    <property type="entry name" value="Protein kinase-like (PK-like)"/>
    <property type="match status" value="1"/>
</dbReference>
<sequence>MRELRRNVASRLVSVSYEHLVNQHSTFHPNRVLIPATQVLPLEAIGQGTFPMVKRSYWYQRNGVRIEVALKVLREVSPPILADLQEEASHLLKLRRNNLA</sequence>
<reference evidence="1" key="1">
    <citation type="submission" date="2021-06" db="EMBL/GenBank/DDBJ databases">
        <title>Parelaphostrongylus tenuis whole genome reference sequence.</title>
        <authorList>
            <person name="Garwood T.J."/>
            <person name="Larsen P.A."/>
            <person name="Fountain-Jones N.M."/>
            <person name="Garbe J.R."/>
            <person name="Macchietto M.G."/>
            <person name="Kania S.A."/>
            <person name="Gerhold R.W."/>
            <person name="Richards J.E."/>
            <person name="Wolf T.M."/>
        </authorList>
    </citation>
    <scope>NUCLEOTIDE SEQUENCE</scope>
    <source>
        <strain evidence="1">MNPRO001-30</strain>
        <tissue evidence="1">Meninges</tissue>
    </source>
</reference>
<evidence type="ECO:0000313" key="1">
    <source>
        <dbReference type="EMBL" id="KAJ1361160.1"/>
    </source>
</evidence>
<name>A0AAD5MMB5_PARTN</name>
<accession>A0AAD5MMB5</accession>
<keyword evidence="2" id="KW-1185">Reference proteome</keyword>
<dbReference type="InterPro" id="IPR011009">
    <property type="entry name" value="Kinase-like_dom_sf"/>
</dbReference>
<dbReference type="AlphaFoldDB" id="A0AAD5MMB5"/>
<proteinExistence type="predicted"/>
<dbReference type="Gene3D" id="3.30.200.20">
    <property type="entry name" value="Phosphorylase Kinase, domain 1"/>
    <property type="match status" value="1"/>
</dbReference>
<dbReference type="Proteomes" id="UP001196413">
    <property type="component" value="Unassembled WGS sequence"/>
</dbReference>
<organism evidence="1 2">
    <name type="scientific">Parelaphostrongylus tenuis</name>
    <name type="common">Meningeal worm</name>
    <dbReference type="NCBI Taxonomy" id="148309"/>
    <lineage>
        <taxon>Eukaryota</taxon>
        <taxon>Metazoa</taxon>
        <taxon>Ecdysozoa</taxon>
        <taxon>Nematoda</taxon>
        <taxon>Chromadorea</taxon>
        <taxon>Rhabditida</taxon>
        <taxon>Rhabditina</taxon>
        <taxon>Rhabditomorpha</taxon>
        <taxon>Strongyloidea</taxon>
        <taxon>Metastrongylidae</taxon>
        <taxon>Parelaphostrongylus</taxon>
    </lineage>
</organism>
<protein>
    <submittedName>
        <fullName evidence="1">Uncharacterized protein</fullName>
    </submittedName>
</protein>
<dbReference type="EMBL" id="JAHQIW010004125">
    <property type="protein sequence ID" value="KAJ1361160.1"/>
    <property type="molecule type" value="Genomic_DNA"/>
</dbReference>
<gene>
    <name evidence="1" type="ORF">KIN20_020352</name>
</gene>